<gene>
    <name evidence="1" type="primary">ORF65175</name>
</gene>
<proteinExistence type="predicted"/>
<accession>A0A0B6ZJT8</accession>
<protein>
    <submittedName>
        <fullName evidence="1">Uncharacterized protein</fullName>
    </submittedName>
</protein>
<feature type="non-terminal residue" evidence="1">
    <location>
        <position position="1"/>
    </location>
</feature>
<reference evidence="1" key="1">
    <citation type="submission" date="2014-12" db="EMBL/GenBank/DDBJ databases">
        <title>Insight into the proteome of Arion vulgaris.</title>
        <authorList>
            <person name="Aradska J."/>
            <person name="Bulat T."/>
            <person name="Smidak R."/>
            <person name="Sarate P."/>
            <person name="Gangsoo J."/>
            <person name="Sialana F."/>
            <person name="Bilban M."/>
            <person name="Lubec G."/>
        </authorList>
    </citation>
    <scope>NUCLEOTIDE SEQUENCE</scope>
    <source>
        <tissue evidence="1">Skin</tissue>
    </source>
</reference>
<dbReference type="AlphaFoldDB" id="A0A0B6ZJT8"/>
<dbReference type="EMBL" id="HACG01021266">
    <property type="protein sequence ID" value="CEK68131.1"/>
    <property type="molecule type" value="Transcribed_RNA"/>
</dbReference>
<sequence>LWSALRVGLRILWVDHQQATNFNFTPFLRETSQPQICWMQSQAQNTSCRP</sequence>
<evidence type="ECO:0000313" key="1">
    <source>
        <dbReference type="EMBL" id="CEK68131.1"/>
    </source>
</evidence>
<organism evidence="1">
    <name type="scientific">Arion vulgaris</name>
    <dbReference type="NCBI Taxonomy" id="1028688"/>
    <lineage>
        <taxon>Eukaryota</taxon>
        <taxon>Metazoa</taxon>
        <taxon>Spiralia</taxon>
        <taxon>Lophotrochozoa</taxon>
        <taxon>Mollusca</taxon>
        <taxon>Gastropoda</taxon>
        <taxon>Heterobranchia</taxon>
        <taxon>Euthyneura</taxon>
        <taxon>Panpulmonata</taxon>
        <taxon>Eupulmonata</taxon>
        <taxon>Stylommatophora</taxon>
        <taxon>Helicina</taxon>
        <taxon>Arionoidea</taxon>
        <taxon>Arionidae</taxon>
        <taxon>Arion</taxon>
    </lineage>
</organism>
<name>A0A0B6ZJT8_9EUPU</name>